<name>A0ABQ4BAZ8_9ACTN</name>
<organism evidence="1 2">
    <name type="scientific">Actinoplanes palleronii</name>
    <dbReference type="NCBI Taxonomy" id="113570"/>
    <lineage>
        <taxon>Bacteria</taxon>
        <taxon>Bacillati</taxon>
        <taxon>Actinomycetota</taxon>
        <taxon>Actinomycetes</taxon>
        <taxon>Micromonosporales</taxon>
        <taxon>Micromonosporaceae</taxon>
        <taxon>Actinoplanes</taxon>
    </lineage>
</organism>
<proteinExistence type="predicted"/>
<accession>A0ABQ4BAZ8</accession>
<reference evidence="1 2" key="1">
    <citation type="submission" date="2021-01" db="EMBL/GenBank/DDBJ databases">
        <title>Whole genome shotgun sequence of Actinoplanes palleronii NBRC 14916.</title>
        <authorList>
            <person name="Komaki H."/>
            <person name="Tamura T."/>
        </authorList>
    </citation>
    <scope>NUCLEOTIDE SEQUENCE [LARGE SCALE GENOMIC DNA]</scope>
    <source>
        <strain evidence="1 2">NBRC 14916</strain>
    </source>
</reference>
<gene>
    <name evidence="1" type="ORF">Apa02nite_039660</name>
</gene>
<sequence>MTNSSEHRPLQAEMIAGVCVTGSCPTVYRTDRDSLVVQGYAVPGGVAGVDLPEGESLVEIPLHLLLDAARQIS</sequence>
<dbReference type="Proteomes" id="UP000624709">
    <property type="component" value="Unassembled WGS sequence"/>
</dbReference>
<comment type="caution">
    <text evidence="1">The sequence shown here is derived from an EMBL/GenBank/DDBJ whole genome shotgun (WGS) entry which is preliminary data.</text>
</comment>
<evidence type="ECO:0000313" key="1">
    <source>
        <dbReference type="EMBL" id="GIE67858.1"/>
    </source>
</evidence>
<dbReference type="EMBL" id="BOMS01000053">
    <property type="protein sequence ID" value="GIE67858.1"/>
    <property type="molecule type" value="Genomic_DNA"/>
</dbReference>
<keyword evidence="2" id="KW-1185">Reference proteome</keyword>
<protein>
    <submittedName>
        <fullName evidence="1">Uncharacterized protein</fullName>
    </submittedName>
</protein>
<evidence type="ECO:0000313" key="2">
    <source>
        <dbReference type="Proteomes" id="UP000624709"/>
    </source>
</evidence>